<keyword evidence="1" id="KW-0812">Transmembrane</keyword>
<protein>
    <recommendedName>
        <fullName evidence="4">DUF3017 domain-containing protein</fullName>
    </recommendedName>
</protein>
<dbReference type="EMBL" id="LT629799">
    <property type="protein sequence ID" value="SDU80646.1"/>
    <property type="molecule type" value="Genomic_DNA"/>
</dbReference>
<keyword evidence="3" id="KW-1185">Reference proteome</keyword>
<accession>A0A1H2LJR5</accession>
<feature type="transmembrane region" description="Helical" evidence="1">
    <location>
        <begin position="23"/>
        <end position="40"/>
    </location>
</feature>
<name>A0A1H2LJR5_9ACTN</name>
<feature type="transmembrane region" description="Helical" evidence="1">
    <location>
        <begin position="79"/>
        <end position="101"/>
    </location>
</feature>
<sequence length="105" mass="10714">MSGPGTRPRDPAGGGLVRPRRQWPLLLVSALVLGGVVAALLGPETWRAGCMVVGGALVLGALLRLVLSTRRAGLLRVRSKAFDVGVMLLAGGAVLVLSVVVPAGR</sequence>
<dbReference type="Pfam" id="PF11222">
    <property type="entry name" value="DUF3017"/>
    <property type="match status" value="1"/>
</dbReference>
<keyword evidence="1" id="KW-0472">Membrane</keyword>
<proteinExistence type="predicted"/>
<dbReference type="RefSeq" id="WP_091072523.1">
    <property type="nucleotide sequence ID" value="NZ_LT629799.1"/>
</dbReference>
<dbReference type="InterPro" id="IPR021385">
    <property type="entry name" value="DUF3017"/>
</dbReference>
<evidence type="ECO:0000313" key="2">
    <source>
        <dbReference type="EMBL" id="SDU80646.1"/>
    </source>
</evidence>
<dbReference type="STRING" id="546874.SAMN04488544_0228"/>
<reference evidence="3" key="1">
    <citation type="submission" date="2016-10" db="EMBL/GenBank/DDBJ databases">
        <authorList>
            <person name="Varghese N."/>
            <person name="Submissions S."/>
        </authorList>
    </citation>
    <scope>NUCLEOTIDE SEQUENCE [LARGE SCALE GENOMIC DNA]</scope>
    <source>
        <strain evidence="3">DSM 21743</strain>
    </source>
</reference>
<organism evidence="2 3">
    <name type="scientific">Microlunatus sagamiharensis</name>
    <dbReference type="NCBI Taxonomy" id="546874"/>
    <lineage>
        <taxon>Bacteria</taxon>
        <taxon>Bacillati</taxon>
        <taxon>Actinomycetota</taxon>
        <taxon>Actinomycetes</taxon>
        <taxon>Propionibacteriales</taxon>
        <taxon>Propionibacteriaceae</taxon>
        <taxon>Microlunatus</taxon>
    </lineage>
</organism>
<dbReference type="AlphaFoldDB" id="A0A1H2LJR5"/>
<evidence type="ECO:0000256" key="1">
    <source>
        <dbReference type="SAM" id="Phobius"/>
    </source>
</evidence>
<feature type="transmembrane region" description="Helical" evidence="1">
    <location>
        <begin position="46"/>
        <end position="67"/>
    </location>
</feature>
<keyword evidence="1" id="KW-1133">Transmembrane helix</keyword>
<dbReference type="Proteomes" id="UP000198825">
    <property type="component" value="Chromosome I"/>
</dbReference>
<evidence type="ECO:0008006" key="4">
    <source>
        <dbReference type="Google" id="ProtNLM"/>
    </source>
</evidence>
<evidence type="ECO:0000313" key="3">
    <source>
        <dbReference type="Proteomes" id="UP000198825"/>
    </source>
</evidence>
<gene>
    <name evidence="2" type="ORF">SAMN04488544_0228</name>
</gene>